<comment type="similarity">
    <text evidence="1">Belongs to the metallo-beta-lactamase superfamily.</text>
</comment>
<evidence type="ECO:0000313" key="8">
    <source>
        <dbReference type="Proteomes" id="UP000295341"/>
    </source>
</evidence>
<dbReference type="CDD" id="cd07729">
    <property type="entry name" value="AHL_lactonase_MBL-fold"/>
    <property type="match status" value="1"/>
</dbReference>
<feature type="chain" id="PRO_5020832896" evidence="5">
    <location>
        <begin position="24"/>
        <end position="300"/>
    </location>
</feature>
<evidence type="ECO:0000313" key="7">
    <source>
        <dbReference type="EMBL" id="TDU31291.1"/>
    </source>
</evidence>
<dbReference type="InterPro" id="IPR051013">
    <property type="entry name" value="MBL_superfamily_lactonases"/>
</dbReference>
<dbReference type="PANTHER" id="PTHR42978:SF3">
    <property type="entry name" value="BLR3078 PROTEIN"/>
    <property type="match status" value="1"/>
</dbReference>
<keyword evidence="8" id="KW-1185">Reference proteome</keyword>
<protein>
    <submittedName>
        <fullName evidence="7">Metallo-beta-lactamase superfamily protein</fullName>
    </submittedName>
</protein>
<dbReference type="InterPro" id="IPR036866">
    <property type="entry name" value="RibonucZ/Hydroxyglut_hydro"/>
</dbReference>
<dbReference type="EMBL" id="SOBT01000008">
    <property type="protein sequence ID" value="TDU31291.1"/>
    <property type="molecule type" value="Genomic_DNA"/>
</dbReference>
<feature type="signal peptide" evidence="5">
    <location>
        <begin position="1"/>
        <end position="23"/>
    </location>
</feature>
<dbReference type="GO" id="GO:0016787">
    <property type="term" value="F:hydrolase activity"/>
    <property type="evidence" value="ECO:0007669"/>
    <property type="project" value="UniProtKB-KW"/>
</dbReference>
<evidence type="ECO:0000256" key="4">
    <source>
        <dbReference type="ARBA" id="ARBA00022833"/>
    </source>
</evidence>
<evidence type="ECO:0000256" key="1">
    <source>
        <dbReference type="ARBA" id="ARBA00007749"/>
    </source>
</evidence>
<gene>
    <name evidence="7" type="ORF">DFR24_0655</name>
</gene>
<evidence type="ECO:0000256" key="2">
    <source>
        <dbReference type="ARBA" id="ARBA00022723"/>
    </source>
</evidence>
<keyword evidence="5" id="KW-0732">Signal</keyword>
<dbReference type="Proteomes" id="UP000295341">
    <property type="component" value="Unassembled WGS sequence"/>
</dbReference>
<sequence>MKRQGFKFLAVLGVALCSMTAIAADATPAAAVPAAAPAASGPLAVTSPRLYALDCGAIKVGDMAGFSDIGDQDGQVKNFVVPCFVIAHPKGILVWDAGLNDGLAEQKGGVDHGVFHLSVKTTLASQLKTMGLAPTDVTYLAFSHMHFDHTGNAGMFTASTTWLMNRGELAWALSDPAPFGVSAENLAAAKTVKSEMFVGDRDVFGDGSVRILSSPGHTPGSAVLMLQLKKAGPVILSGDLYHTLHNLEKHRVPSFNTSRAETVASFDRVDSIVRNKKARLVVQHSPEHFAKLPKFPAYLD</sequence>
<dbReference type="RefSeq" id="WP_162851007.1">
    <property type="nucleotide sequence ID" value="NZ_MWIN01000014.1"/>
</dbReference>
<reference evidence="7 8" key="1">
    <citation type="submission" date="2019-03" db="EMBL/GenBank/DDBJ databases">
        <title>Genomic Encyclopedia of Type Strains, Phase IV (KMG-IV): sequencing the most valuable type-strain genomes for metagenomic binning, comparative biology and taxonomic classification.</title>
        <authorList>
            <person name="Goeker M."/>
        </authorList>
    </citation>
    <scope>NUCLEOTIDE SEQUENCE [LARGE SCALE GENOMIC DNA]</scope>
    <source>
        <strain evidence="7 8">DSM 26377</strain>
    </source>
</reference>
<dbReference type="Gene3D" id="3.60.15.10">
    <property type="entry name" value="Ribonuclease Z/Hydroxyacylglutathione hydrolase-like"/>
    <property type="match status" value="1"/>
</dbReference>
<evidence type="ECO:0000256" key="3">
    <source>
        <dbReference type="ARBA" id="ARBA00022801"/>
    </source>
</evidence>
<keyword evidence="4" id="KW-0862">Zinc</keyword>
<accession>A0A4R7PCN4</accession>
<dbReference type="SMART" id="SM00849">
    <property type="entry name" value="Lactamase_B"/>
    <property type="match status" value="1"/>
</dbReference>
<name>A0A4R7PCN4_9GAMM</name>
<dbReference type="AlphaFoldDB" id="A0A4R7PCN4"/>
<dbReference type="InterPro" id="IPR001279">
    <property type="entry name" value="Metallo-B-lactamas"/>
</dbReference>
<dbReference type="PANTHER" id="PTHR42978">
    <property type="entry name" value="QUORUM-QUENCHING LACTONASE YTNP-RELATED-RELATED"/>
    <property type="match status" value="1"/>
</dbReference>
<comment type="caution">
    <text evidence="7">The sequence shown here is derived from an EMBL/GenBank/DDBJ whole genome shotgun (WGS) entry which is preliminary data.</text>
</comment>
<dbReference type="GO" id="GO:0046872">
    <property type="term" value="F:metal ion binding"/>
    <property type="evidence" value="ECO:0007669"/>
    <property type="project" value="UniProtKB-KW"/>
</dbReference>
<feature type="domain" description="Metallo-beta-lactamase" evidence="6">
    <location>
        <begin position="80"/>
        <end position="284"/>
    </location>
</feature>
<dbReference type="Pfam" id="PF00753">
    <property type="entry name" value="Lactamase_B"/>
    <property type="match status" value="1"/>
</dbReference>
<evidence type="ECO:0000259" key="6">
    <source>
        <dbReference type="SMART" id="SM00849"/>
    </source>
</evidence>
<keyword evidence="2" id="KW-0479">Metal-binding</keyword>
<dbReference type="SUPFAM" id="SSF56281">
    <property type="entry name" value="Metallo-hydrolase/oxidoreductase"/>
    <property type="match status" value="1"/>
</dbReference>
<organism evidence="7 8">
    <name type="scientific">Panacagrimonas perspica</name>
    <dbReference type="NCBI Taxonomy" id="381431"/>
    <lineage>
        <taxon>Bacteria</taxon>
        <taxon>Pseudomonadati</taxon>
        <taxon>Pseudomonadota</taxon>
        <taxon>Gammaproteobacteria</taxon>
        <taxon>Nevskiales</taxon>
        <taxon>Nevskiaceae</taxon>
        <taxon>Panacagrimonas</taxon>
    </lineage>
</organism>
<keyword evidence="3" id="KW-0378">Hydrolase</keyword>
<proteinExistence type="inferred from homology"/>
<evidence type="ECO:0000256" key="5">
    <source>
        <dbReference type="SAM" id="SignalP"/>
    </source>
</evidence>